<protein>
    <submittedName>
        <fullName evidence="1">Skip-1</fullName>
    </submittedName>
</protein>
<keyword evidence="2" id="KW-1185">Reference proteome</keyword>
<organism evidence="1 2">
    <name type="scientific">Lambdina fiscellaria nucleopolyhedrovirus</name>
    <dbReference type="NCBI Taxonomy" id="1642929"/>
    <lineage>
        <taxon>Viruses</taxon>
        <taxon>Viruses incertae sedis</taxon>
        <taxon>Naldaviricetes</taxon>
        <taxon>Lefavirales</taxon>
        <taxon>Baculoviridae</taxon>
        <taxon>Alphabaculovirus</taxon>
        <taxon>Alphabaculovirus lafiscellariae</taxon>
    </lineage>
</organism>
<dbReference type="Gene3D" id="3.50.50.60">
    <property type="entry name" value="FAD/NAD(P)-binding domain"/>
    <property type="match status" value="1"/>
</dbReference>
<dbReference type="OrthoDB" id="12745at10239"/>
<reference evidence="1 2" key="1">
    <citation type="journal article" date="2015" name="Genome Announc.">
        <title>Genome Sequence of an Alphabaculovirus Isolated from the Oak Looper, Lambdina fiscellaria, Contains a Putative 2-Kilobase-Pair Transposable Element Encoding a Transposase and a FLYWCH Domain-Containing Protein.</title>
        <authorList>
            <person name="Rohrmann G.F."/>
            <person name="Erlandson M.A."/>
            <person name="Theilmann D.A."/>
        </authorList>
    </citation>
    <scope>NUCLEOTIDE SEQUENCE [LARGE SCALE GENOMIC DNA]</scope>
    <source>
        <strain evidence="1">GR15</strain>
    </source>
</reference>
<dbReference type="GeneID" id="24170855"/>
<dbReference type="RefSeq" id="YP_009133234.1">
    <property type="nucleotide sequence ID" value="NC_026922.1"/>
</dbReference>
<evidence type="ECO:0000313" key="2">
    <source>
        <dbReference type="Proteomes" id="UP000201190"/>
    </source>
</evidence>
<dbReference type="Pfam" id="PF06878">
    <property type="entry name" value="Pkip-1"/>
    <property type="match status" value="1"/>
</dbReference>
<name>A0A0E3Z7D0_9ABAC</name>
<proteinExistence type="predicted"/>
<dbReference type="KEGG" id="vg:24170855"/>
<sequence length="181" mass="20766">MEEKVLRIRIKANNLRKQYENKIIILLKNNTSKSAGFVNDVKHLEAILFGYEEQLYALDCHSTHSTRVDFVNNLCELGLSNAFIERLLAAAAVDLAESVKLLINQYNGKRLNECLQKVFNLNARAFVRNLIQFVAKRKAYRKQNKKINEALLEELVLLKALIIKHLSVLIKLTIVCNDNSE</sequence>
<dbReference type="InterPro" id="IPR036188">
    <property type="entry name" value="FAD/NAD-bd_sf"/>
</dbReference>
<dbReference type="Proteomes" id="UP000201190">
    <property type="component" value="Segment"/>
</dbReference>
<evidence type="ECO:0000313" key="1">
    <source>
        <dbReference type="EMBL" id="AKC91652.1"/>
    </source>
</evidence>
<accession>A0A0E3Z7D0</accession>
<dbReference type="EMBL" id="KP752043">
    <property type="protein sequence ID" value="AKC91652.1"/>
    <property type="molecule type" value="Genomic_DNA"/>
</dbReference>
<dbReference type="InterPro" id="IPR009672">
    <property type="entry name" value="Pkip-1"/>
</dbReference>